<evidence type="ECO:0000256" key="1">
    <source>
        <dbReference type="SAM" id="MobiDB-lite"/>
    </source>
</evidence>
<protein>
    <submittedName>
        <fullName evidence="2">Uncharacterized protein</fullName>
    </submittedName>
</protein>
<sequence>MARSIKVHGGQDIPVSPLQEASVRDNSREISRRLRVRSGLIRLCIRDGLDFVMPAPFDGARQP</sequence>
<dbReference type="EMBL" id="BMHL01000017">
    <property type="protein sequence ID" value="GGC68022.1"/>
    <property type="molecule type" value="Genomic_DNA"/>
</dbReference>
<reference evidence="3" key="1">
    <citation type="journal article" date="2019" name="Int. J. Syst. Evol. Microbiol.">
        <title>The Global Catalogue of Microorganisms (GCM) 10K type strain sequencing project: providing services to taxonomists for standard genome sequencing and annotation.</title>
        <authorList>
            <consortium name="The Broad Institute Genomics Platform"/>
            <consortium name="The Broad Institute Genome Sequencing Center for Infectious Disease"/>
            <person name="Wu L."/>
            <person name="Ma J."/>
        </authorList>
    </citation>
    <scope>NUCLEOTIDE SEQUENCE [LARGE SCALE GENOMIC DNA]</scope>
    <source>
        <strain evidence="3">CGMCC 1.15103</strain>
    </source>
</reference>
<comment type="caution">
    <text evidence="2">The sequence shown here is derived from an EMBL/GenBank/DDBJ whole genome shotgun (WGS) entry which is preliminary data.</text>
</comment>
<gene>
    <name evidence="2" type="ORF">GCM10011400_64930</name>
</gene>
<keyword evidence="3" id="KW-1185">Reference proteome</keyword>
<dbReference type="Proteomes" id="UP000602004">
    <property type="component" value="Unassembled WGS sequence"/>
</dbReference>
<name>A0ABQ1NBL1_9BURK</name>
<feature type="region of interest" description="Disordered" evidence="1">
    <location>
        <begin position="1"/>
        <end position="26"/>
    </location>
</feature>
<evidence type="ECO:0000313" key="3">
    <source>
        <dbReference type="Proteomes" id="UP000602004"/>
    </source>
</evidence>
<evidence type="ECO:0000313" key="2">
    <source>
        <dbReference type="EMBL" id="GGC68022.1"/>
    </source>
</evidence>
<accession>A0ABQ1NBL1</accession>
<organism evidence="2 3">
    <name type="scientific">Paraburkholderia caffeinilytica</name>
    <dbReference type="NCBI Taxonomy" id="1761016"/>
    <lineage>
        <taxon>Bacteria</taxon>
        <taxon>Pseudomonadati</taxon>
        <taxon>Pseudomonadota</taxon>
        <taxon>Betaproteobacteria</taxon>
        <taxon>Burkholderiales</taxon>
        <taxon>Burkholderiaceae</taxon>
        <taxon>Paraburkholderia</taxon>
    </lineage>
</organism>
<proteinExistence type="predicted"/>